<reference evidence="1" key="1">
    <citation type="submission" date="2019-04" db="EMBL/GenBank/DDBJ databases">
        <title>Friends and foes A comparative genomics studyof 23 Aspergillus species from section Flavi.</title>
        <authorList>
            <consortium name="DOE Joint Genome Institute"/>
            <person name="Kjaerbolling I."/>
            <person name="Vesth T."/>
            <person name="Frisvad J.C."/>
            <person name="Nybo J.L."/>
            <person name="Theobald S."/>
            <person name="Kildgaard S."/>
            <person name="Isbrandt T."/>
            <person name="Kuo A."/>
            <person name="Sato A."/>
            <person name="Lyhne E.K."/>
            <person name="Kogle M.E."/>
            <person name="Wiebenga A."/>
            <person name="Kun R.S."/>
            <person name="Lubbers R.J."/>
            <person name="Makela M.R."/>
            <person name="Barry K."/>
            <person name="Chovatia M."/>
            <person name="Clum A."/>
            <person name="Daum C."/>
            <person name="Haridas S."/>
            <person name="He G."/>
            <person name="LaButti K."/>
            <person name="Lipzen A."/>
            <person name="Mondo S."/>
            <person name="Riley R."/>
            <person name="Salamov A."/>
            <person name="Simmons B.A."/>
            <person name="Magnuson J.K."/>
            <person name="Henrissat B."/>
            <person name="Mortensen U.H."/>
            <person name="Larsen T.O."/>
            <person name="Devries R.P."/>
            <person name="Grigoriev I.V."/>
            <person name="Machida M."/>
            <person name="Baker S.E."/>
            <person name="Andersen M.R."/>
        </authorList>
    </citation>
    <scope>NUCLEOTIDE SEQUENCE [LARGE SCALE GENOMIC DNA]</scope>
    <source>
        <strain evidence="1">IBT 14317</strain>
    </source>
</reference>
<gene>
    <name evidence="1" type="ORF">BDV23DRAFT_167474</name>
</gene>
<dbReference type="Proteomes" id="UP000326877">
    <property type="component" value="Unassembled WGS sequence"/>
</dbReference>
<evidence type="ECO:0000313" key="1">
    <source>
        <dbReference type="EMBL" id="KAE8384118.1"/>
    </source>
</evidence>
<protein>
    <recommendedName>
        <fullName evidence="2">SNF2 N-terminal domain-containing protein</fullName>
    </recommendedName>
</protein>
<evidence type="ECO:0008006" key="2">
    <source>
        <dbReference type="Google" id="ProtNLM"/>
    </source>
</evidence>
<organism evidence="1">
    <name type="scientific">Petromyces alliaceus</name>
    <name type="common">Aspergillus alliaceus</name>
    <dbReference type="NCBI Taxonomy" id="209559"/>
    <lineage>
        <taxon>Eukaryota</taxon>
        <taxon>Fungi</taxon>
        <taxon>Dikarya</taxon>
        <taxon>Ascomycota</taxon>
        <taxon>Pezizomycotina</taxon>
        <taxon>Eurotiomycetes</taxon>
        <taxon>Eurotiomycetidae</taxon>
        <taxon>Eurotiales</taxon>
        <taxon>Aspergillaceae</taxon>
        <taxon>Aspergillus</taxon>
        <taxon>Aspergillus subgen. Circumdati</taxon>
    </lineage>
</organism>
<sequence>MLVIKALDRIQRIPEDTSTINIKVTEQANTAFKELLNWKPPENEHTLTWEEIVRSTLSKKGKYKYKADNKLKTDIFNPELLEFKFKSYLKGSILADSVGLGKTWETIAFMLKVSD</sequence>
<proteinExistence type="predicted"/>
<accession>A0A5N7BR86</accession>
<dbReference type="AlphaFoldDB" id="A0A5N7BR86"/>
<name>A0A5N7BR86_PETAA</name>
<dbReference type="EMBL" id="ML735400">
    <property type="protein sequence ID" value="KAE8384118.1"/>
    <property type="molecule type" value="Genomic_DNA"/>
</dbReference>
<dbReference type="OrthoDB" id="4448468at2759"/>